<dbReference type="RefSeq" id="XP_019915688.1">
    <property type="nucleotide sequence ID" value="XM_020060244.1"/>
</dbReference>
<dbReference type="SUPFAM" id="SSF63380">
    <property type="entry name" value="Riboflavin synthase domain-like"/>
    <property type="match status" value="1"/>
</dbReference>
<dbReference type="InterPro" id="IPR015701">
    <property type="entry name" value="FNR"/>
</dbReference>
<dbReference type="Gene3D" id="3.40.50.80">
    <property type="entry name" value="Nucleotide-binding domain of ferredoxin-NADP reductase (FNR) module"/>
    <property type="match status" value="1"/>
</dbReference>
<comment type="cofactor">
    <cofactor evidence="1">
        <name>FAD</name>
        <dbReference type="ChEBI" id="CHEBI:57692"/>
    </cofactor>
</comment>
<dbReference type="PIRSF" id="PIRSF000361">
    <property type="entry name" value="Frd-NADP+_RD"/>
    <property type="match status" value="1"/>
</dbReference>
<evidence type="ECO:0000256" key="2">
    <source>
        <dbReference type="ARBA" id="ARBA00008312"/>
    </source>
</evidence>
<dbReference type="InterPro" id="IPR001433">
    <property type="entry name" value="OxRdtase_FAD/NAD-bd"/>
</dbReference>
<dbReference type="InterPro" id="IPR001709">
    <property type="entry name" value="Flavoprot_Pyr_Nucl_cyt_Rdtase"/>
</dbReference>
<dbReference type="KEGG" id="pcot:PCOAH_00034500"/>
<evidence type="ECO:0000256" key="7">
    <source>
        <dbReference type="ARBA" id="ARBA00023002"/>
    </source>
</evidence>
<dbReference type="AlphaFoldDB" id="A0A1B1E1Y6"/>
<evidence type="ECO:0000256" key="9">
    <source>
        <dbReference type="PIRNR" id="PIRNR000361"/>
    </source>
</evidence>
<feature type="signal peptide" evidence="11">
    <location>
        <begin position="1"/>
        <end position="15"/>
    </location>
</feature>
<keyword evidence="14" id="KW-1185">Reference proteome</keyword>
<keyword evidence="6 9" id="KW-0521">NADP</keyword>
<evidence type="ECO:0000256" key="3">
    <source>
        <dbReference type="ARBA" id="ARBA00013223"/>
    </source>
</evidence>
<comment type="similarity">
    <text evidence="2">Belongs to the ferredoxin--NADP reductase type 1 family.</text>
</comment>
<dbReference type="VEuPathDB" id="PlasmoDB:PCOAH_00034500"/>
<dbReference type="InterPro" id="IPR039261">
    <property type="entry name" value="FNR_nucleotide-bd"/>
</dbReference>
<evidence type="ECO:0000256" key="11">
    <source>
        <dbReference type="SAM" id="SignalP"/>
    </source>
</evidence>
<dbReference type="GO" id="GO:0004324">
    <property type="term" value="F:ferredoxin-NADP+ reductase activity"/>
    <property type="evidence" value="ECO:0007669"/>
    <property type="project" value="UniProtKB-EC"/>
</dbReference>
<keyword evidence="11" id="KW-0732">Signal</keyword>
<name>A0A1B1E1Y6_9APIC</name>
<feature type="binding site" evidence="10">
    <location>
        <position position="225"/>
    </location>
    <ligand>
        <name>NADP(+)</name>
        <dbReference type="ChEBI" id="CHEBI:58349"/>
    </ligand>
</feature>
<accession>A0A1B1E1Y6</accession>
<evidence type="ECO:0000259" key="12">
    <source>
        <dbReference type="PROSITE" id="PS51384"/>
    </source>
</evidence>
<dbReference type="PRINTS" id="PR00371">
    <property type="entry name" value="FPNCR"/>
</dbReference>
<evidence type="ECO:0000256" key="5">
    <source>
        <dbReference type="ARBA" id="ARBA00022827"/>
    </source>
</evidence>
<evidence type="ECO:0000256" key="8">
    <source>
        <dbReference type="ARBA" id="ARBA00047776"/>
    </source>
</evidence>
<evidence type="ECO:0000313" key="14">
    <source>
        <dbReference type="Proteomes" id="UP000092716"/>
    </source>
</evidence>
<proteinExistence type="inferred from homology"/>
<feature type="domain" description="FAD-binding FR-type" evidence="12">
    <location>
        <begin position="75"/>
        <end position="208"/>
    </location>
</feature>
<keyword evidence="7 9" id="KW-0560">Oxidoreductase</keyword>
<feature type="binding site" evidence="10">
    <location>
        <position position="164"/>
    </location>
    <ligand>
        <name>NADP(+)</name>
        <dbReference type="ChEBI" id="CHEBI:58349"/>
    </ligand>
</feature>
<dbReference type="EC" id="1.18.1.2" evidence="3"/>
<dbReference type="OrthoDB" id="1688044at2759"/>
<feature type="chain" id="PRO_5013244020" description="ferredoxin--NADP(+) reductase" evidence="11">
    <location>
        <begin position="16"/>
        <end position="383"/>
    </location>
</feature>
<dbReference type="GeneID" id="30910181"/>
<dbReference type="InterPro" id="IPR017938">
    <property type="entry name" value="Riboflavin_synthase-like_b-brl"/>
</dbReference>
<evidence type="ECO:0000256" key="4">
    <source>
        <dbReference type="ARBA" id="ARBA00022630"/>
    </source>
</evidence>
<comment type="catalytic activity">
    <reaction evidence="8">
        <text>2 reduced [2Fe-2S]-[ferredoxin] + NADP(+) + H(+) = 2 oxidized [2Fe-2S]-[ferredoxin] + NADPH</text>
        <dbReference type="Rhea" id="RHEA:20125"/>
        <dbReference type="Rhea" id="RHEA-COMP:10000"/>
        <dbReference type="Rhea" id="RHEA-COMP:10001"/>
        <dbReference type="ChEBI" id="CHEBI:15378"/>
        <dbReference type="ChEBI" id="CHEBI:33737"/>
        <dbReference type="ChEBI" id="CHEBI:33738"/>
        <dbReference type="ChEBI" id="CHEBI:57783"/>
        <dbReference type="ChEBI" id="CHEBI:58349"/>
        <dbReference type="EC" id="1.18.1.2"/>
    </reaction>
</comment>
<reference evidence="14" key="1">
    <citation type="submission" date="2016-06" db="EMBL/GenBank/DDBJ databases">
        <title>First high quality genome sequence of Plasmodium coatneyi using continuous long reads from single molecule, real-time sequencing.</title>
        <authorList>
            <person name="Chien J.-T."/>
            <person name="Pakala S.B."/>
            <person name="Geraldo J.A."/>
            <person name="Lapp S.A."/>
            <person name="Barnwell J.W."/>
            <person name="Kissinger J.C."/>
            <person name="Galinski M.R."/>
            <person name="Humphrey J.C."/>
        </authorList>
    </citation>
    <scope>NUCLEOTIDE SEQUENCE [LARGE SCALE GENOMIC DNA]</scope>
    <source>
        <strain evidence="14">Hackeri</strain>
    </source>
</reference>
<evidence type="ECO:0000313" key="13">
    <source>
        <dbReference type="EMBL" id="ANQ08993.1"/>
    </source>
</evidence>
<evidence type="ECO:0000256" key="1">
    <source>
        <dbReference type="ARBA" id="ARBA00001974"/>
    </source>
</evidence>
<organism evidence="13 14">
    <name type="scientific">Plasmodium coatneyi</name>
    <dbReference type="NCBI Taxonomy" id="208452"/>
    <lineage>
        <taxon>Eukaryota</taxon>
        <taxon>Sar</taxon>
        <taxon>Alveolata</taxon>
        <taxon>Apicomplexa</taxon>
        <taxon>Aconoidasida</taxon>
        <taxon>Haemosporida</taxon>
        <taxon>Plasmodiidae</taxon>
        <taxon>Plasmodium</taxon>
    </lineage>
</organism>
<gene>
    <name evidence="13" type="ORF">PCOAH_00034500</name>
</gene>
<dbReference type="EMBL" id="CP016249">
    <property type="protein sequence ID" value="ANQ08993.1"/>
    <property type="molecule type" value="Genomic_DNA"/>
</dbReference>
<dbReference type="InterPro" id="IPR017927">
    <property type="entry name" value="FAD-bd_FR_type"/>
</dbReference>
<dbReference type="Proteomes" id="UP000092716">
    <property type="component" value="Chromosome 11"/>
</dbReference>
<keyword evidence="4 9" id="KW-0285">Flavoprotein</keyword>
<dbReference type="SUPFAM" id="SSF52343">
    <property type="entry name" value="Ferredoxin reductase-like, C-terminal NADP-linked domain"/>
    <property type="match status" value="1"/>
</dbReference>
<dbReference type="Gene3D" id="2.40.30.10">
    <property type="entry name" value="Translation factors"/>
    <property type="match status" value="1"/>
</dbReference>
<keyword evidence="5 9" id="KW-0274">FAD</keyword>
<dbReference type="Pfam" id="PF00175">
    <property type="entry name" value="NAD_binding_1"/>
    <property type="match status" value="1"/>
</dbReference>
<feature type="binding site" evidence="10">
    <location>
        <position position="150"/>
    </location>
    <ligand>
        <name>NADP(+)</name>
        <dbReference type="ChEBI" id="CHEBI:58349"/>
    </ligand>
</feature>
<protein>
    <recommendedName>
        <fullName evidence="3">ferredoxin--NADP(+) reductase</fullName>
        <ecNumber evidence="3">1.18.1.2</ecNumber>
    </recommendedName>
</protein>
<evidence type="ECO:0000256" key="6">
    <source>
        <dbReference type="ARBA" id="ARBA00022857"/>
    </source>
</evidence>
<dbReference type="PROSITE" id="PS51384">
    <property type="entry name" value="FAD_FR"/>
    <property type="match status" value="1"/>
</dbReference>
<feature type="binding site" evidence="10">
    <location>
        <position position="359"/>
    </location>
    <ligand>
        <name>NADP(+)</name>
        <dbReference type="ChEBI" id="CHEBI:58349"/>
    </ligand>
</feature>
<evidence type="ECO:0000256" key="10">
    <source>
        <dbReference type="PIRSR" id="PIRSR000361-1"/>
    </source>
</evidence>
<sequence>MKLSLALLLLPATFGGGVTLHKVNTCPLWEKKNYEIEKSFFVKNSAPTLRKKRKHHLRQYNNAEKNSYTNVYTIKNPLKCKVVDKVNLVRKNALHEVYNIEIDHGGMFKYLEGHSCGVIPYYEELVQTDNKNNPQDGGKKGGKICSRLYSISSSNSENLSFAIRIHTYEEEENGHMERKYGYCSGYIKELKKNDNIYLTGAHGSFLLPDNVLEDSTNLIFIATGTGISPYISFLKKIWGYEPGSQSREKTYNGQIYLYYGVYNEDSILYIEELERFQKMYPNNFHVEYVFSSIKNSDGSSHHVQDEIYKKREKFLQLFNELKCELYICGHKSIRAKIMDILKGENQVLDAEKKKRVHVEVYYVGIEKPNVGFATKRGVYFFIW</sequence>
<dbReference type="PANTHER" id="PTHR43314">
    <property type="match status" value="1"/>
</dbReference>